<accession>A0A8J3FC94</accession>
<evidence type="ECO:0000256" key="1">
    <source>
        <dbReference type="SAM" id="MobiDB-lite"/>
    </source>
</evidence>
<dbReference type="AlphaFoldDB" id="A0A8J3FC94"/>
<feature type="region of interest" description="Disordered" evidence="1">
    <location>
        <begin position="1"/>
        <end position="21"/>
    </location>
</feature>
<keyword evidence="2" id="KW-0472">Membrane</keyword>
<gene>
    <name evidence="3" type="ORF">GCM10010123_38770</name>
</gene>
<evidence type="ECO:0000313" key="4">
    <source>
        <dbReference type="Proteomes" id="UP000649739"/>
    </source>
</evidence>
<evidence type="ECO:0000313" key="3">
    <source>
        <dbReference type="EMBL" id="GGK05144.1"/>
    </source>
</evidence>
<name>A0A8J3FC94_9ACTN</name>
<sequence length="140" mass="14826">MTDTTAPNAAPAPVFPPGRYGRRRAPRGRAARVWVIAASLLVVAAAVLVGVRGYREFGDPAYQPTVLSYTDVTDTTITIHFRVHLPAGAGATCAVRARAHDGSVVGRAEVPVPPNEPVRSYVLATAGRPFIGEVLRCRPA</sequence>
<dbReference type="EMBL" id="BMQB01000010">
    <property type="protein sequence ID" value="GGK05144.1"/>
    <property type="molecule type" value="Genomic_DNA"/>
</dbReference>
<protein>
    <recommendedName>
        <fullName evidence="5">DUF4307 domain-containing protein</fullName>
    </recommendedName>
</protein>
<evidence type="ECO:0000256" key="2">
    <source>
        <dbReference type="SAM" id="Phobius"/>
    </source>
</evidence>
<evidence type="ECO:0008006" key="5">
    <source>
        <dbReference type="Google" id="ProtNLM"/>
    </source>
</evidence>
<dbReference type="InterPro" id="IPR025443">
    <property type="entry name" value="DUF4307"/>
</dbReference>
<feature type="compositionally biased region" description="Low complexity" evidence="1">
    <location>
        <begin position="1"/>
        <end position="12"/>
    </location>
</feature>
<reference evidence="3" key="1">
    <citation type="journal article" date="2014" name="Int. J. Syst. Evol. Microbiol.">
        <title>Complete genome sequence of Corynebacterium casei LMG S-19264T (=DSM 44701T), isolated from a smear-ripened cheese.</title>
        <authorList>
            <consortium name="US DOE Joint Genome Institute (JGI-PGF)"/>
            <person name="Walter F."/>
            <person name="Albersmeier A."/>
            <person name="Kalinowski J."/>
            <person name="Ruckert C."/>
        </authorList>
    </citation>
    <scope>NUCLEOTIDE SEQUENCE</scope>
    <source>
        <strain evidence="3">JCM 3090</strain>
    </source>
</reference>
<dbReference type="Pfam" id="PF14155">
    <property type="entry name" value="DUF4307"/>
    <property type="match status" value="1"/>
</dbReference>
<dbReference type="Proteomes" id="UP000649739">
    <property type="component" value="Unassembled WGS sequence"/>
</dbReference>
<keyword evidence="2" id="KW-0812">Transmembrane</keyword>
<comment type="caution">
    <text evidence="3">The sequence shown here is derived from an EMBL/GenBank/DDBJ whole genome shotgun (WGS) entry which is preliminary data.</text>
</comment>
<reference evidence="3" key="2">
    <citation type="submission" date="2020-09" db="EMBL/GenBank/DDBJ databases">
        <authorList>
            <person name="Sun Q."/>
            <person name="Ohkuma M."/>
        </authorList>
    </citation>
    <scope>NUCLEOTIDE SEQUENCE</scope>
    <source>
        <strain evidence="3">JCM 3090</strain>
    </source>
</reference>
<keyword evidence="2" id="KW-1133">Transmembrane helix</keyword>
<proteinExistence type="predicted"/>
<dbReference type="RefSeq" id="WP_189171624.1">
    <property type="nucleotide sequence ID" value="NZ_BMQB01000010.1"/>
</dbReference>
<keyword evidence="4" id="KW-1185">Reference proteome</keyword>
<organism evidence="3 4">
    <name type="scientific">Pilimelia anulata</name>
    <dbReference type="NCBI Taxonomy" id="53371"/>
    <lineage>
        <taxon>Bacteria</taxon>
        <taxon>Bacillati</taxon>
        <taxon>Actinomycetota</taxon>
        <taxon>Actinomycetes</taxon>
        <taxon>Micromonosporales</taxon>
        <taxon>Micromonosporaceae</taxon>
        <taxon>Pilimelia</taxon>
    </lineage>
</organism>
<feature type="transmembrane region" description="Helical" evidence="2">
    <location>
        <begin position="33"/>
        <end position="54"/>
    </location>
</feature>